<dbReference type="EMBL" id="CAADFX010000057">
    <property type="protein sequence ID" value="VFK57011.1"/>
    <property type="molecule type" value="Genomic_DNA"/>
</dbReference>
<organism evidence="3">
    <name type="scientific">Candidatus Kentrum sp. TUN</name>
    <dbReference type="NCBI Taxonomy" id="2126343"/>
    <lineage>
        <taxon>Bacteria</taxon>
        <taxon>Pseudomonadati</taxon>
        <taxon>Pseudomonadota</taxon>
        <taxon>Gammaproteobacteria</taxon>
        <taxon>Candidatus Kentrum</taxon>
    </lineage>
</organism>
<feature type="region of interest" description="Disordered" evidence="1">
    <location>
        <begin position="71"/>
        <end position="98"/>
    </location>
</feature>
<dbReference type="EMBL" id="CAADFV010000216">
    <property type="protein sequence ID" value="VFK69835.1"/>
    <property type="molecule type" value="Genomic_DNA"/>
</dbReference>
<evidence type="ECO:0000256" key="1">
    <source>
        <dbReference type="SAM" id="MobiDB-lite"/>
    </source>
</evidence>
<sequence>MDIREVSEIFELSKEEIRKLWHIDCGRSLTVCIPHSVHTILLIRHGQTLICLNAAHFIYALMIRFLSSTGKLSSPRQKNQGDNPTRMNAEGKTAVRGRQEEMEVRLPEVRTHPVAERFSCAHIKQKAQNRMTPISNAPAASTHSSSQTNQVLQNQFYLMLNHALSV</sequence>
<dbReference type="AlphaFoldDB" id="A0A451A3A6"/>
<reference evidence="3" key="1">
    <citation type="submission" date="2019-02" db="EMBL/GenBank/DDBJ databases">
        <authorList>
            <person name="Gruber-Vodicka R. H."/>
            <person name="Seah K. B. B."/>
        </authorList>
    </citation>
    <scope>NUCLEOTIDE SEQUENCE</scope>
    <source>
        <strain evidence="2">BECK_BY1</strain>
        <strain evidence="4">BECK_BY2</strain>
        <strain evidence="3">BECK_BY3</strain>
    </source>
</reference>
<accession>A0A451A3A6</accession>
<proteinExistence type="predicted"/>
<dbReference type="EMBL" id="CAADFY010000217">
    <property type="protein sequence ID" value="VFK60513.1"/>
    <property type="molecule type" value="Genomic_DNA"/>
</dbReference>
<name>A0A451A3A6_9GAMM</name>
<feature type="compositionally biased region" description="Polar residues" evidence="1">
    <location>
        <begin position="71"/>
        <end position="86"/>
    </location>
</feature>
<gene>
    <name evidence="2" type="ORF">BECKTUN1418D_GA0071000_105715</name>
    <name evidence="4" type="ORF">BECKTUN1418E_GA0071001_12164</name>
    <name evidence="3" type="ORF">BECKTUN1418F_GA0071002_12174</name>
</gene>
<protein>
    <submittedName>
        <fullName evidence="3">Uncharacterized protein</fullName>
    </submittedName>
</protein>
<evidence type="ECO:0000313" key="3">
    <source>
        <dbReference type="EMBL" id="VFK60513.1"/>
    </source>
</evidence>
<evidence type="ECO:0000313" key="2">
    <source>
        <dbReference type="EMBL" id="VFK57011.1"/>
    </source>
</evidence>
<evidence type="ECO:0000313" key="4">
    <source>
        <dbReference type="EMBL" id="VFK69835.1"/>
    </source>
</evidence>